<dbReference type="Proteomes" id="UP000886653">
    <property type="component" value="Unassembled WGS sequence"/>
</dbReference>
<protein>
    <recommendedName>
        <fullName evidence="4">GRAM domain-containing protein</fullName>
    </recommendedName>
</protein>
<dbReference type="PANTHER" id="PTHR31606">
    <property type="entry name" value="WW DOMAIN BINDING PROTEIN 2, ISOFORM E"/>
    <property type="match status" value="1"/>
</dbReference>
<comment type="caution">
    <text evidence="2">The sequence shown here is derived from an EMBL/GenBank/DDBJ whole genome shotgun (WGS) entry which is preliminary data.</text>
</comment>
<dbReference type="GO" id="GO:0005634">
    <property type="term" value="C:nucleus"/>
    <property type="evidence" value="ECO:0007669"/>
    <property type="project" value="TreeGrafter"/>
</dbReference>
<dbReference type="GO" id="GO:0031490">
    <property type="term" value="F:chromatin DNA binding"/>
    <property type="evidence" value="ECO:0007669"/>
    <property type="project" value="TreeGrafter"/>
</dbReference>
<dbReference type="OrthoDB" id="1259151at2759"/>
<feature type="region of interest" description="Disordered" evidence="1">
    <location>
        <begin position="199"/>
        <end position="289"/>
    </location>
</feature>
<dbReference type="SUPFAM" id="SSF50729">
    <property type="entry name" value="PH domain-like"/>
    <property type="match status" value="1"/>
</dbReference>
<feature type="region of interest" description="Disordered" evidence="1">
    <location>
        <begin position="35"/>
        <end position="65"/>
    </location>
</feature>
<proteinExistence type="predicted"/>
<sequence>MALNCTMLDPATNAPIPLPHEKIFLSVTGVTVTLTPTPPGSDTTTEPTLLDQPTSPSPVQSSKVKPPLQSILSGLSLRNPDRTVGGTIYITNQRIIFVASAAAVAAATSSSVDPEIRTLTVPLRHSLDGRYVQPWLSANYHLSTVLPVPGGNLESLGGLNPAPDLSFTLKVAFNEGHGFEFYETLEEVKRVMFESESQRPAEIEDLPTYSPSTNPTTLVSTNDQASSNPSTSISAPGSPHRRQDSTMPDEDLLQAAQTALEEEHHEHQQLLVQTAAPRSHTDEPPLYEP</sequence>
<accession>A0A9P6NC45</accession>
<evidence type="ECO:0000313" key="2">
    <source>
        <dbReference type="EMBL" id="KAG0141542.1"/>
    </source>
</evidence>
<feature type="compositionally biased region" description="Polar residues" evidence="1">
    <location>
        <begin position="209"/>
        <end position="235"/>
    </location>
</feature>
<dbReference type="GO" id="GO:0003713">
    <property type="term" value="F:transcription coactivator activity"/>
    <property type="evidence" value="ECO:0007669"/>
    <property type="project" value="InterPro"/>
</dbReference>
<keyword evidence="3" id="KW-1185">Reference proteome</keyword>
<evidence type="ECO:0008006" key="4">
    <source>
        <dbReference type="Google" id="ProtNLM"/>
    </source>
</evidence>
<dbReference type="InterPro" id="IPR044852">
    <property type="entry name" value="WBP2-like"/>
</dbReference>
<evidence type="ECO:0000256" key="1">
    <source>
        <dbReference type="SAM" id="MobiDB-lite"/>
    </source>
</evidence>
<name>A0A9P6NC45_9BASI</name>
<reference evidence="2" key="1">
    <citation type="submission" date="2013-11" db="EMBL/GenBank/DDBJ databases">
        <title>Genome sequence of the fusiform rust pathogen reveals effectors for host alternation and coevolution with pine.</title>
        <authorList>
            <consortium name="DOE Joint Genome Institute"/>
            <person name="Smith K."/>
            <person name="Pendleton A."/>
            <person name="Kubisiak T."/>
            <person name="Anderson C."/>
            <person name="Salamov A."/>
            <person name="Aerts A."/>
            <person name="Riley R."/>
            <person name="Clum A."/>
            <person name="Lindquist E."/>
            <person name="Ence D."/>
            <person name="Campbell M."/>
            <person name="Kronenberg Z."/>
            <person name="Feau N."/>
            <person name="Dhillon B."/>
            <person name="Hamelin R."/>
            <person name="Burleigh J."/>
            <person name="Smith J."/>
            <person name="Yandell M."/>
            <person name="Nelson C."/>
            <person name="Grigoriev I."/>
            <person name="Davis J."/>
        </authorList>
    </citation>
    <scope>NUCLEOTIDE SEQUENCE</scope>
    <source>
        <strain evidence="2">G11</strain>
    </source>
</reference>
<dbReference type="EMBL" id="MU167382">
    <property type="protein sequence ID" value="KAG0141542.1"/>
    <property type="molecule type" value="Genomic_DNA"/>
</dbReference>
<organism evidence="2 3">
    <name type="scientific">Cronartium quercuum f. sp. fusiforme G11</name>
    <dbReference type="NCBI Taxonomy" id="708437"/>
    <lineage>
        <taxon>Eukaryota</taxon>
        <taxon>Fungi</taxon>
        <taxon>Dikarya</taxon>
        <taxon>Basidiomycota</taxon>
        <taxon>Pucciniomycotina</taxon>
        <taxon>Pucciniomycetes</taxon>
        <taxon>Pucciniales</taxon>
        <taxon>Coleosporiaceae</taxon>
        <taxon>Cronartium</taxon>
    </lineage>
</organism>
<feature type="compositionally biased region" description="Low complexity" evidence="1">
    <location>
        <begin position="52"/>
        <end position="65"/>
    </location>
</feature>
<gene>
    <name evidence="2" type="ORF">CROQUDRAFT_663692</name>
</gene>
<evidence type="ECO:0000313" key="3">
    <source>
        <dbReference type="Proteomes" id="UP000886653"/>
    </source>
</evidence>
<dbReference type="PANTHER" id="PTHR31606:SF1">
    <property type="entry name" value="WW DOMAIN BINDING PROTEIN 2, ISOFORM E"/>
    <property type="match status" value="1"/>
</dbReference>
<dbReference type="AlphaFoldDB" id="A0A9P6NC45"/>